<dbReference type="SUPFAM" id="SSF110296">
    <property type="entry name" value="Oligoxyloglucan reducing end-specific cellobiohydrolase"/>
    <property type="match status" value="1"/>
</dbReference>
<dbReference type="EMBL" id="JACHXU010000016">
    <property type="protein sequence ID" value="MBB3208579.1"/>
    <property type="molecule type" value="Genomic_DNA"/>
</dbReference>
<proteinExistence type="predicted"/>
<dbReference type="InterPro" id="IPR028203">
    <property type="entry name" value="PSII_CF48-like_dom"/>
</dbReference>
<name>A0A7W5E2K8_9BACT</name>
<evidence type="ECO:0000313" key="5">
    <source>
        <dbReference type="Proteomes" id="UP000536179"/>
    </source>
</evidence>
<keyword evidence="2" id="KW-0604">Photosystem II</keyword>
<dbReference type="InterPro" id="IPR015943">
    <property type="entry name" value="WD40/YVTN_repeat-like_dom_sf"/>
</dbReference>
<dbReference type="Gene3D" id="2.130.10.10">
    <property type="entry name" value="YVTN repeat-like/Quinoprotein amine dehydrogenase"/>
    <property type="match status" value="1"/>
</dbReference>
<dbReference type="GO" id="GO:0009523">
    <property type="term" value="C:photosystem II"/>
    <property type="evidence" value="ECO:0007669"/>
    <property type="project" value="UniProtKB-KW"/>
</dbReference>
<evidence type="ECO:0000313" key="4">
    <source>
        <dbReference type="EMBL" id="MBB3208579.1"/>
    </source>
</evidence>
<accession>A0A7W5E2K8</accession>
<organism evidence="4 5">
    <name type="scientific">Aporhodopirellula rubra</name>
    <dbReference type="NCBI Taxonomy" id="980271"/>
    <lineage>
        <taxon>Bacteria</taxon>
        <taxon>Pseudomonadati</taxon>
        <taxon>Planctomycetota</taxon>
        <taxon>Planctomycetia</taxon>
        <taxon>Pirellulales</taxon>
        <taxon>Pirellulaceae</taxon>
        <taxon>Aporhodopirellula</taxon>
    </lineage>
</organism>
<feature type="domain" description="Photosynthesis system II assembly factor Ycf48/Hcf136-like" evidence="3">
    <location>
        <begin position="13"/>
        <end position="104"/>
    </location>
</feature>
<dbReference type="Pfam" id="PF14870">
    <property type="entry name" value="PSII_BNR"/>
    <property type="match status" value="1"/>
</dbReference>
<gene>
    <name evidence="4" type="ORF">FHS27_004408</name>
</gene>
<protein>
    <submittedName>
        <fullName evidence="4">Photosystem II stability/assembly factor-like uncharacterized protein</fullName>
    </submittedName>
</protein>
<dbReference type="PANTHER" id="PTHR47199:SF2">
    <property type="entry name" value="PHOTOSYSTEM II STABILITY_ASSEMBLY FACTOR HCF136, CHLOROPLASTIC"/>
    <property type="match status" value="1"/>
</dbReference>
<dbReference type="GO" id="GO:0015979">
    <property type="term" value="P:photosynthesis"/>
    <property type="evidence" value="ECO:0007669"/>
    <property type="project" value="UniProtKB-KW"/>
</dbReference>
<dbReference type="Proteomes" id="UP000536179">
    <property type="component" value="Unassembled WGS sequence"/>
</dbReference>
<sequence length="344" mass="36174">MTLAFANGAEPVSLDWDVTATGTDASLRGLSAVDDRVVWASGSNATVIRTRDGSKTWTPCGPKGFGDLEFRCVHAFGADVACIASAGSPAVLLRTEDGGVSWRETYRASSPTAFFDAMRFWDSQRGIAISDPVDGKLLVVETSDGGQTWERLTNELPQSRPGEAAFAASNSSLHVGEQGQLWFGTGGSESETSRLCLRTTWDAKWTTVSVPIPSSQASGIFSVGTVPTSTAGKEDSTLVLVGGDYRASETSNVTACISHDRGVTWRTVKTQPAAFRSAVIATPRGGPLPAGLITVGPFGTDFSRDADVWEPVSQTGFHALAVGQTQVFASGSDGRFGRLIVVGD</sequence>
<evidence type="ECO:0000256" key="2">
    <source>
        <dbReference type="ARBA" id="ARBA00023276"/>
    </source>
</evidence>
<evidence type="ECO:0000256" key="1">
    <source>
        <dbReference type="ARBA" id="ARBA00022531"/>
    </source>
</evidence>
<evidence type="ECO:0000259" key="3">
    <source>
        <dbReference type="Pfam" id="PF14870"/>
    </source>
</evidence>
<comment type="caution">
    <text evidence="4">The sequence shown here is derived from an EMBL/GenBank/DDBJ whole genome shotgun (WGS) entry which is preliminary data.</text>
</comment>
<keyword evidence="1" id="KW-0602">Photosynthesis</keyword>
<dbReference type="PANTHER" id="PTHR47199">
    <property type="entry name" value="PHOTOSYSTEM II STABILITY/ASSEMBLY FACTOR HCF136, CHLOROPLASTIC"/>
    <property type="match status" value="1"/>
</dbReference>
<dbReference type="RefSeq" id="WP_246420392.1">
    <property type="nucleotide sequence ID" value="NZ_JACHXU010000016.1"/>
</dbReference>
<reference evidence="4 5" key="1">
    <citation type="submission" date="2020-08" db="EMBL/GenBank/DDBJ databases">
        <title>Genomic Encyclopedia of Type Strains, Phase III (KMG-III): the genomes of soil and plant-associated and newly described type strains.</title>
        <authorList>
            <person name="Whitman W."/>
        </authorList>
    </citation>
    <scope>NUCLEOTIDE SEQUENCE [LARGE SCALE GENOMIC DNA]</scope>
    <source>
        <strain evidence="4 5">CECT 8075</strain>
    </source>
</reference>
<keyword evidence="5" id="KW-1185">Reference proteome</keyword>
<dbReference type="AlphaFoldDB" id="A0A7W5E2K8"/>